<reference evidence="2 3" key="1">
    <citation type="submission" date="2020-12" db="EMBL/GenBank/DDBJ databases">
        <title>Streptomyces typhae sp. nov., a novel endophytic actinomycete isolated from the root of cattail pollen (Typha angustifolia L.).</title>
        <authorList>
            <person name="Peng C."/>
            <person name="Liu C."/>
        </authorList>
    </citation>
    <scope>NUCLEOTIDE SEQUENCE [LARGE SCALE GENOMIC DNA]</scope>
    <source>
        <strain evidence="2 3">JCM 4753</strain>
    </source>
</reference>
<evidence type="ECO:0000313" key="3">
    <source>
        <dbReference type="Proteomes" id="UP000634780"/>
    </source>
</evidence>
<evidence type="ECO:0000256" key="1">
    <source>
        <dbReference type="SAM" id="MobiDB-lite"/>
    </source>
</evidence>
<sequence>MTSRPKQDHNAADSPAAADRGRTQSAHLIKHTSSAKKGQDLAGPKELVRVARALQRYKLGSISHSTAVQAITRYDIGAVVGATFQNEESIKELRKRLTELQKSYDLLANPPRPLRPRITPVTIRRPSRNVGKPLIEQIKSPMSAEQAQAINERLEAADGPRRKLPPRP</sequence>
<organism evidence="2 3">
    <name type="scientific">Streptomyces flavofungini</name>
    <dbReference type="NCBI Taxonomy" id="68200"/>
    <lineage>
        <taxon>Bacteria</taxon>
        <taxon>Bacillati</taxon>
        <taxon>Actinomycetota</taxon>
        <taxon>Actinomycetes</taxon>
        <taxon>Kitasatosporales</taxon>
        <taxon>Streptomycetaceae</taxon>
        <taxon>Streptomyces</taxon>
    </lineage>
</organism>
<keyword evidence="3" id="KW-1185">Reference proteome</keyword>
<protein>
    <submittedName>
        <fullName evidence="2">Uncharacterized protein</fullName>
    </submittedName>
</protein>
<dbReference type="Proteomes" id="UP000634780">
    <property type="component" value="Unassembled WGS sequence"/>
</dbReference>
<gene>
    <name evidence="2" type="ORF">JGB26_35425</name>
</gene>
<dbReference type="EMBL" id="JAEKOZ010000036">
    <property type="protein sequence ID" value="MBJ3812317.1"/>
    <property type="molecule type" value="Genomic_DNA"/>
</dbReference>
<evidence type="ECO:0000313" key="2">
    <source>
        <dbReference type="EMBL" id="MBJ3812317.1"/>
    </source>
</evidence>
<dbReference type="RefSeq" id="WP_190120356.1">
    <property type="nucleotide sequence ID" value="NZ_BMVR01000023.1"/>
</dbReference>
<feature type="region of interest" description="Disordered" evidence="1">
    <location>
        <begin position="1"/>
        <end position="42"/>
    </location>
</feature>
<comment type="caution">
    <text evidence="2">The sequence shown here is derived from an EMBL/GenBank/DDBJ whole genome shotgun (WGS) entry which is preliminary data.</text>
</comment>
<name>A0ABS0XGG3_9ACTN</name>
<proteinExistence type="predicted"/>
<accession>A0ABS0XGG3</accession>
<feature type="compositionally biased region" description="Basic and acidic residues" evidence="1">
    <location>
        <begin position="1"/>
        <end position="11"/>
    </location>
</feature>